<reference evidence="2" key="2">
    <citation type="journal article" date="2023" name="IMA Fungus">
        <title>Comparative genomic study of the Penicillium genus elucidates a diverse pangenome and 15 lateral gene transfer events.</title>
        <authorList>
            <person name="Petersen C."/>
            <person name="Sorensen T."/>
            <person name="Nielsen M.R."/>
            <person name="Sondergaard T.E."/>
            <person name="Sorensen J.L."/>
            <person name="Fitzpatrick D.A."/>
            <person name="Frisvad J.C."/>
            <person name="Nielsen K.L."/>
        </authorList>
    </citation>
    <scope>NUCLEOTIDE SEQUENCE</scope>
    <source>
        <strain evidence="2">IBT 29677</strain>
    </source>
</reference>
<feature type="region of interest" description="Disordered" evidence="1">
    <location>
        <begin position="133"/>
        <end position="448"/>
    </location>
</feature>
<evidence type="ECO:0000313" key="2">
    <source>
        <dbReference type="EMBL" id="KAJ5408212.1"/>
    </source>
</evidence>
<dbReference type="AlphaFoldDB" id="A0A9W9W871"/>
<feature type="compositionally biased region" description="Low complexity" evidence="1">
    <location>
        <begin position="362"/>
        <end position="377"/>
    </location>
</feature>
<sequence>MDPPDYSRCVLRIPQPTSISIPETNSADPTDRLPNYSIIHSPSFTFLVGPRHTKLTIQSALAQHVSKPLHNLMNNGHTRESRHRIAVLEEEDVETFVAFSEYAYTGDYKVPQAPVPREHRVSVAESVHSPVNSWRGTYRSSSMSSAVPPPAPSPPPEFVDNGLSKAETENITQPQPELEPSSVIGEDPAAEAAAEAATVAEAATGAEAEIGVVEEDKGPVESVDEPAENKDDQPATTQEAEADADAGLSPLPEADEQAEPDPANEADDWASWPTEDKTPKDNNETKGKKGKKKDKKKKKNQPAAEEDVPANLTPPTTPPTNPVEMHELSLENATEEPAEPVDPVESIEPESVAEQPAEITSPEEGPAETSPAEAPAAELEHAELEPPAEQDLEPVPETATQSVTPPQEEWEASNGDEQQANEVWAEPGDGDQDQPATNEPIDPPKPVIDMSFAKQPDASPRTPGMSLWDEFATLRYNDEHQATPTLNVNVNASVNDSPTDLPYLTFHAKVYVFATRYLIPALSPALPAKTAPRPILGGLAARQAPRVLDLIRYAYTKTTRLEPISPTSATQLRENELRRLVVHYAACKVKELARYHSAGDSEVATPSLRPIDGRVERGDEGAPKNLRSLLDMTPELASDLVYRMM</sequence>
<feature type="compositionally biased region" description="Low complexity" evidence="1">
    <location>
        <begin position="190"/>
        <end position="211"/>
    </location>
</feature>
<dbReference type="RefSeq" id="XP_056492527.1">
    <property type="nucleotide sequence ID" value="XM_056626732.1"/>
</dbReference>
<evidence type="ECO:0008006" key="4">
    <source>
        <dbReference type="Google" id="ProtNLM"/>
    </source>
</evidence>
<protein>
    <recommendedName>
        <fullName evidence="4">BTB domain-containing protein</fullName>
    </recommendedName>
</protein>
<evidence type="ECO:0000256" key="1">
    <source>
        <dbReference type="SAM" id="MobiDB-lite"/>
    </source>
</evidence>
<feature type="compositionally biased region" description="Basic residues" evidence="1">
    <location>
        <begin position="288"/>
        <end position="300"/>
    </location>
</feature>
<comment type="caution">
    <text evidence="2">The sequence shown here is derived from an EMBL/GenBank/DDBJ whole genome shotgun (WGS) entry which is preliminary data.</text>
</comment>
<feature type="compositionally biased region" description="Basic and acidic residues" evidence="1">
    <location>
        <begin position="274"/>
        <end position="287"/>
    </location>
</feature>
<organism evidence="2 3">
    <name type="scientific">Penicillium cosmopolitanum</name>
    <dbReference type="NCBI Taxonomy" id="1131564"/>
    <lineage>
        <taxon>Eukaryota</taxon>
        <taxon>Fungi</taxon>
        <taxon>Dikarya</taxon>
        <taxon>Ascomycota</taxon>
        <taxon>Pezizomycotina</taxon>
        <taxon>Eurotiomycetes</taxon>
        <taxon>Eurotiomycetidae</taxon>
        <taxon>Eurotiales</taxon>
        <taxon>Aspergillaceae</taxon>
        <taxon>Penicillium</taxon>
    </lineage>
</organism>
<gene>
    <name evidence="2" type="ORF">N7509_002095</name>
</gene>
<reference evidence="2" key="1">
    <citation type="submission" date="2022-12" db="EMBL/GenBank/DDBJ databases">
        <authorList>
            <person name="Petersen C."/>
        </authorList>
    </citation>
    <scope>NUCLEOTIDE SEQUENCE</scope>
    <source>
        <strain evidence="2">IBT 29677</strain>
    </source>
</reference>
<dbReference type="GeneID" id="81365712"/>
<dbReference type="Proteomes" id="UP001147747">
    <property type="component" value="Unassembled WGS sequence"/>
</dbReference>
<feature type="compositionally biased region" description="Acidic residues" evidence="1">
    <location>
        <begin position="253"/>
        <end position="268"/>
    </location>
</feature>
<dbReference type="PANTHER" id="PTHR47843:SF2">
    <property type="entry name" value="BTB DOMAIN-CONTAINING PROTEIN"/>
    <property type="match status" value="1"/>
</dbReference>
<accession>A0A9W9W871</accession>
<dbReference type="EMBL" id="JAPZBU010000004">
    <property type="protein sequence ID" value="KAJ5408212.1"/>
    <property type="molecule type" value="Genomic_DNA"/>
</dbReference>
<dbReference type="OrthoDB" id="448954at2759"/>
<dbReference type="PANTHER" id="PTHR47843">
    <property type="entry name" value="BTB DOMAIN-CONTAINING PROTEIN-RELATED"/>
    <property type="match status" value="1"/>
</dbReference>
<evidence type="ECO:0000313" key="3">
    <source>
        <dbReference type="Proteomes" id="UP001147747"/>
    </source>
</evidence>
<proteinExistence type="predicted"/>
<name>A0A9W9W871_9EURO</name>
<keyword evidence="3" id="KW-1185">Reference proteome</keyword>
<feature type="compositionally biased region" description="Pro residues" evidence="1">
    <location>
        <begin position="147"/>
        <end position="157"/>
    </location>
</feature>